<dbReference type="GO" id="GO:0046872">
    <property type="term" value="F:metal ion binding"/>
    <property type="evidence" value="ECO:0007669"/>
    <property type="project" value="UniProtKB-KW"/>
</dbReference>
<dbReference type="SUPFAM" id="SSF102712">
    <property type="entry name" value="JAB1/MPN domain"/>
    <property type="match status" value="1"/>
</dbReference>
<dbReference type="GO" id="GO:0006508">
    <property type="term" value="P:proteolysis"/>
    <property type="evidence" value="ECO:0007669"/>
    <property type="project" value="UniProtKB-KW"/>
</dbReference>
<evidence type="ECO:0000256" key="7">
    <source>
        <dbReference type="RuleBase" id="RU003797"/>
    </source>
</evidence>
<dbReference type="OrthoDB" id="9804482at2"/>
<dbReference type="Pfam" id="PF20582">
    <property type="entry name" value="UPF0758_N"/>
    <property type="match status" value="1"/>
</dbReference>
<dbReference type="PANTHER" id="PTHR30471:SF3">
    <property type="entry name" value="UPF0758 PROTEIN YEES-RELATED"/>
    <property type="match status" value="1"/>
</dbReference>
<name>A0A2T0BPF2_9CLOT</name>
<dbReference type="RefSeq" id="WP_106008702.1">
    <property type="nucleotide sequence ID" value="NZ_JALCPJ010000032.1"/>
</dbReference>
<protein>
    <recommendedName>
        <fullName evidence="8">MPN domain-containing protein</fullName>
    </recommendedName>
</protein>
<evidence type="ECO:0000313" key="9">
    <source>
        <dbReference type="EMBL" id="PRR85750.1"/>
    </source>
</evidence>
<reference evidence="9 10" key="1">
    <citation type="submission" date="2018-03" db="EMBL/GenBank/DDBJ databases">
        <title>Genome sequence of Clostridium luticellarii DSM 29923.</title>
        <authorList>
            <person name="Poehlein A."/>
            <person name="Daniel R."/>
        </authorList>
    </citation>
    <scope>NUCLEOTIDE SEQUENCE [LARGE SCALE GENOMIC DNA]</scope>
    <source>
        <strain evidence="9 10">DSM 29923</strain>
    </source>
</reference>
<dbReference type="InterPro" id="IPR037518">
    <property type="entry name" value="MPN"/>
</dbReference>
<dbReference type="InterPro" id="IPR010994">
    <property type="entry name" value="RuvA_2-like"/>
</dbReference>
<evidence type="ECO:0000256" key="2">
    <source>
        <dbReference type="ARBA" id="ARBA00022670"/>
    </source>
</evidence>
<dbReference type="Pfam" id="PF04002">
    <property type="entry name" value="RadC"/>
    <property type="match status" value="1"/>
</dbReference>
<dbReference type="AlphaFoldDB" id="A0A2T0BPF2"/>
<dbReference type="InterPro" id="IPR001405">
    <property type="entry name" value="UPF0758"/>
</dbReference>
<dbReference type="InterPro" id="IPR020891">
    <property type="entry name" value="UPF0758_CS"/>
</dbReference>
<keyword evidence="2" id="KW-0645">Protease</keyword>
<dbReference type="NCBIfam" id="NF000642">
    <property type="entry name" value="PRK00024.1"/>
    <property type="match status" value="1"/>
</dbReference>
<dbReference type="InterPro" id="IPR025657">
    <property type="entry name" value="RadC_JAB"/>
</dbReference>
<dbReference type="Gene3D" id="3.40.140.10">
    <property type="entry name" value="Cytidine Deaminase, domain 2"/>
    <property type="match status" value="1"/>
</dbReference>
<comment type="caution">
    <text evidence="9">The sequence shown here is derived from an EMBL/GenBank/DDBJ whole genome shotgun (WGS) entry which is preliminary data.</text>
</comment>
<dbReference type="EMBL" id="PVXP01000012">
    <property type="protein sequence ID" value="PRR85750.1"/>
    <property type="molecule type" value="Genomic_DNA"/>
</dbReference>
<evidence type="ECO:0000259" key="8">
    <source>
        <dbReference type="PROSITE" id="PS50249"/>
    </source>
</evidence>
<evidence type="ECO:0000313" key="10">
    <source>
        <dbReference type="Proteomes" id="UP000237798"/>
    </source>
</evidence>
<evidence type="ECO:0000256" key="4">
    <source>
        <dbReference type="ARBA" id="ARBA00022801"/>
    </source>
</evidence>
<feature type="domain" description="MPN" evidence="8">
    <location>
        <begin position="106"/>
        <end position="228"/>
    </location>
</feature>
<keyword evidence="4" id="KW-0378">Hydrolase</keyword>
<sequence length="230" mass="25180">MDDMLKIMDLPENERPRERLFRYGTEALSNAELLAIILGTGNKKENIISLSTRIIKHSGGLNGILNSTLEDFMGICGIGKAKAARVMAAVELSKRFKSYKDGGSCKICSPEDAAMLVMEEMKGLKQEYLKVMMLNTKNVVMGIKNVFIGGLNSSMVHPREVFSYAIKKNSASIIVCHNHPSGDPSPSSEDIDVTCRLKKCGDLLGIQLVDHLIIGNGTYVSLKEKGILCD</sequence>
<accession>A0A2T0BPF2</accession>
<evidence type="ECO:0000256" key="1">
    <source>
        <dbReference type="ARBA" id="ARBA00010243"/>
    </source>
</evidence>
<gene>
    <name evidence="9" type="ORF">CLLU_12390</name>
</gene>
<keyword evidence="3" id="KW-0479">Metal-binding</keyword>
<dbReference type="NCBIfam" id="TIGR00608">
    <property type="entry name" value="radc"/>
    <property type="match status" value="1"/>
</dbReference>
<evidence type="ECO:0000256" key="5">
    <source>
        <dbReference type="ARBA" id="ARBA00022833"/>
    </source>
</evidence>
<dbReference type="GO" id="GO:0008237">
    <property type="term" value="F:metallopeptidase activity"/>
    <property type="evidence" value="ECO:0007669"/>
    <property type="project" value="UniProtKB-KW"/>
</dbReference>
<dbReference type="PROSITE" id="PS01302">
    <property type="entry name" value="UPF0758"/>
    <property type="match status" value="1"/>
</dbReference>
<dbReference type="PANTHER" id="PTHR30471">
    <property type="entry name" value="DNA REPAIR PROTEIN RADC"/>
    <property type="match status" value="1"/>
</dbReference>
<comment type="similarity">
    <text evidence="1 7">Belongs to the UPF0758 family.</text>
</comment>
<dbReference type="SUPFAM" id="SSF47781">
    <property type="entry name" value="RuvA domain 2-like"/>
    <property type="match status" value="1"/>
</dbReference>
<keyword evidence="10" id="KW-1185">Reference proteome</keyword>
<dbReference type="CDD" id="cd08071">
    <property type="entry name" value="MPN_DUF2466"/>
    <property type="match status" value="1"/>
</dbReference>
<dbReference type="Proteomes" id="UP000237798">
    <property type="component" value="Unassembled WGS sequence"/>
</dbReference>
<keyword evidence="6" id="KW-0482">Metalloprotease</keyword>
<organism evidence="9 10">
    <name type="scientific">Clostridium luticellarii</name>
    <dbReference type="NCBI Taxonomy" id="1691940"/>
    <lineage>
        <taxon>Bacteria</taxon>
        <taxon>Bacillati</taxon>
        <taxon>Bacillota</taxon>
        <taxon>Clostridia</taxon>
        <taxon>Eubacteriales</taxon>
        <taxon>Clostridiaceae</taxon>
        <taxon>Clostridium</taxon>
    </lineage>
</organism>
<dbReference type="PROSITE" id="PS50249">
    <property type="entry name" value="MPN"/>
    <property type="match status" value="1"/>
</dbReference>
<proteinExistence type="inferred from homology"/>
<evidence type="ECO:0000256" key="3">
    <source>
        <dbReference type="ARBA" id="ARBA00022723"/>
    </source>
</evidence>
<evidence type="ECO:0000256" key="6">
    <source>
        <dbReference type="ARBA" id="ARBA00023049"/>
    </source>
</evidence>
<keyword evidence="5" id="KW-0862">Zinc</keyword>
<dbReference type="InterPro" id="IPR046778">
    <property type="entry name" value="UPF0758_N"/>
</dbReference>